<evidence type="ECO:0000256" key="1">
    <source>
        <dbReference type="SAM" id="MobiDB-lite"/>
    </source>
</evidence>
<feature type="region of interest" description="Disordered" evidence="1">
    <location>
        <begin position="1"/>
        <end position="54"/>
    </location>
</feature>
<dbReference type="Proteomes" id="UP000218209">
    <property type="component" value="Unassembled WGS sequence"/>
</dbReference>
<evidence type="ECO:0000313" key="3">
    <source>
        <dbReference type="Proteomes" id="UP000218209"/>
    </source>
</evidence>
<reference evidence="2 3" key="1">
    <citation type="submission" date="2017-03" db="EMBL/GenBank/DDBJ databases">
        <title>WGS assembly of Porphyra umbilicalis.</title>
        <authorList>
            <person name="Brawley S.H."/>
            <person name="Blouin N.A."/>
            <person name="Ficko-Blean E."/>
            <person name="Wheeler G.L."/>
            <person name="Lohr M."/>
            <person name="Goodson H.V."/>
            <person name="Jenkins J.W."/>
            <person name="Blaby-Haas C.E."/>
            <person name="Helliwell K.E."/>
            <person name="Chan C."/>
            <person name="Marriage T."/>
            <person name="Bhattacharya D."/>
            <person name="Klein A.S."/>
            <person name="Badis Y."/>
            <person name="Brodie J."/>
            <person name="Cao Y."/>
            <person name="Collen J."/>
            <person name="Dittami S.M."/>
            <person name="Gachon C.M."/>
            <person name="Green B.R."/>
            <person name="Karpowicz S."/>
            <person name="Kim J.W."/>
            <person name="Kudahl U."/>
            <person name="Lin S."/>
            <person name="Michel G."/>
            <person name="Mittag M."/>
            <person name="Olson B.J."/>
            <person name="Pangilinan J."/>
            <person name="Peng Y."/>
            <person name="Qiu H."/>
            <person name="Shu S."/>
            <person name="Singer J.T."/>
            <person name="Smith A.G."/>
            <person name="Sprecher B.N."/>
            <person name="Wagner V."/>
            <person name="Wang W."/>
            <person name="Wang Z.-Y."/>
            <person name="Yan J."/>
            <person name="Yarish C."/>
            <person name="Zoeuner-Riek S."/>
            <person name="Zhuang Y."/>
            <person name="Zou Y."/>
            <person name="Lindquist E.A."/>
            <person name="Grimwood J."/>
            <person name="Barry K."/>
            <person name="Rokhsar D.S."/>
            <person name="Schmutz J."/>
            <person name="Stiller J.W."/>
            <person name="Grossman A.R."/>
            <person name="Prochnik S.E."/>
        </authorList>
    </citation>
    <scope>NUCLEOTIDE SEQUENCE [LARGE SCALE GENOMIC DNA]</scope>
    <source>
        <strain evidence="2">4086291</strain>
    </source>
</reference>
<accession>A0A1X6PK76</accession>
<name>A0A1X6PK76_PORUM</name>
<keyword evidence="3" id="KW-1185">Reference proteome</keyword>
<protein>
    <submittedName>
        <fullName evidence="2">Uncharacterized protein</fullName>
    </submittedName>
</protein>
<dbReference type="EMBL" id="KV918765">
    <property type="protein sequence ID" value="OSX81195.1"/>
    <property type="molecule type" value="Genomic_DNA"/>
</dbReference>
<gene>
    <name evidence="2" type="ORF">BU14_0025s0076</name>
</gene>
<evidence type="ECO:0000313" key="2">
    <source>
        <dbReference type="EMBL" id="OSX81195.1"/>
    </source>
</evidence>
<proteinExistence type="predicted"/>
<feature type="compositionally biased region" description="Basic and acidic residues" evidence="1">
    <location>
        <begin position="38"/>
        <end position="47"/>
    </location>
</feature>
<dbReference type="AlphaFoldDB" id="A0A1X6PK76"/>
<organism evidence="2 3">
    <name type="scientific">Porphyra umbilicalis</name>
    <name type="common">Purple laver</name>
    <name type="synonym">Red alga</name>
    <dbReference type="NCBI Taxonomy" id="2786"/>
    <lineage>
        <taxon>Eukaryota</taxon>
        <taxon>Rhodophyta</taxon>
        <taxon>Bangiophyceae</taxon>
        <taxon>Bangiales</taxon>
        <taxon>Bangiaceae</taxon>
        <taxon>Porphyra</taxon>
    </lineage>
</organism>
<sequence length="75" mass="7861">MASTSAAPAVGRRGGEWARVRGRQTHRCALAGGGAGRAEQRGTRQPERTQASGACRGARTVVTVLKNIVSPTKKF</sequence>